<evidence type="ECO:0000313" key="1">
    <source>
        <dbReference type="EMBL" id="TCV80234.1"/>
    </source>
</evidence>
<dbReference type="RefSeq" id="WP_124948048.1">
    <property type="nucleotide sequence ID" value="NZ_BHVT01000075.1"/>
</dbReference>
<sequence length="79" mass="9059">MVVMMITGLGALVALLLLLVWMRRSSKTEKESAYVDPLAEAEVYLAYGRKQQAIEKLEHALKNDDTRQDIRRKLAELKK</sequence>
<dbReference type="AlphaFoldDB" id="A0A4R3XVL9"/>
<protein>
    <recommendedName>
        <fullName evidence="3">Tetratricopeptide repeat protein</fullName>
    </recommendedName>
</protein>
<gene>
    <name evidence="1" type="ORF">EDC63_12923</name>
</gene>
<reference evidence="1 2" key="1">
    <citation type="submission" date="2019-03" db="EMBL/GenBank/DDBJ databases">
        <title>Genomic Encyclopedia of Type Strains, Phase IV (KMG-IV): sequencing the most valuable type-strain genomes for metagenomic binning, comparative biology and taxonomic classification.</title>
        <authorList>
            <person name="Goeker M."/>
        </authorList>
    </citation>
    <scope>NUCLEOTIDE SEQUENCE [LARGE SCALE GENOMIC DNA]</scope>
    <source>
        <strain evidence="1 2">DSM 100309</strain>
    </source>
</reference>
<name>A0A4R3XVL9_9PROT</name>
<evidence type="ECO:0000313" key="2">
    <source>
        <dbReference type="Proteomes" id="UP000295367"/>
    </source>
</evidence>
<dbReference type="OrthoDB" id="5298707at2"/>
<evidence type="ECO:0008006" key="3">
    <source>
        <dbReference type="Google" id="ProtNLM"/>
    </source>
</evidence>
<organism evidence="1 2">
    <name type="scientific">Sulfurirhabdus autotrophica</name>
    <dbReference type="NCBI Taxonomy" id="1706046"/>
    <lineage>
        <taxon>Bacteria</taxon>
        <taxon>Pseudomonadati</taxon>
        <taxon>Pseudomonadota</taxon>
        <taxon>Betaproteobacteria</taxon>
        <taxon>Nitrosomonadales</taxon>
        <taxon>Sulfuricellaceae</taxon>
        <taxon>Sulfurirhabdus</taxon>
    </lineage>
</organism>
<dbReference type="EMBL" id="SMCO01000029">
    <property type="protein sequence ID" value="TCV80234.1"/>
    <property type="molecule type" value="Genomic_DNA"/>
</dbReference>
<accession>A0A4R3XVL9</accession>
<dbReference type="Proteomes" id="UP000295367">
    <property type="component" value="Unassembled WGS sequence"/>
</dbReference>
<keyword evidence="2" id="KW-1185">Reference proteome</keyword>
<proteinExistence type="predicted"/>
<comment type="caution">
    <text evidence="1">The sequence shown here is derived from an EMBL/GenBank/DDBJ whole genome shotgun (WGS) entry which is preliminary data.</text>
</comment>